<keyword evidence="1" id="KW-0732">Signal</keyword>
<dbReference type="GO" id="GO:0030198">
    <property type="term" value="P:extracellular matrix organization"/>
    <property type="evidence" value="ECO:0000318"/>
    <property type="project" value="GO_Central"/>
</dbReference>
<evidence type="ECO:0000256" key="1">
    <source>
        <dbReference type="SAM" id="SignalP"/>
    </source>
</evidence>
<dbReference type="Proteomes" id="UP000001064">
    <property type="component" value="Unassembled WGS sequence"/>
</dbReference>
<dbReference type="PANTHER" id="PTHR33239">
    <property type="entry name" value="CELLULOSE-BINDING DOMAIN-CONTAINING PROTEIN-RELATED"/>
    <property type="match status" value="1"/>
</dbReference>
<evidence type="ECO:0000313" key="3">
    <source>
        <dbReference type="EMBL" id="EGC37923.1"/>
    </source>
</evidence>
<organism evidence="3 4">
    <name type="scientific">Dictyostelium purpureum</name>
    <name type="common">Slime mold</name>
    <dbReference type="NCBI Taxonomy" id="5786"/>
    <lineage>
        <taxon>Eukaryota</taxon>
        <taxon>Amoebozoa</taxon>
        <taxon>Evosea</taxon>
        <taxon>Eumycetozoa</taxon>
        <taxon>Dictyostelia</taxon>
        <taxon>Dictyosteliales</taxon>
        <taxon>Dictyosteliaceae</taxon>
        <taxon>Dictyostelium</taxon>
    </lineage>
</organism>
<proteinExistence type="predicted"/>
<dbReference type="GO" id="GO:0031012">
    <property type="term" value="C:extracellular matrix"/>
    <property type="evidence" value="ECO:0000318"/>
    <property type="project" value="GO_Central"/>
</dbReference>
<evidence type="ECO:0000313" key="4">
    <source>
        <dbReference type="Proteomes" id="UP000001064"/>
    </source>
</evidence>
<name>F0ZDT8_DICPU</name>
<gene>
    <name evidence="3" type="ORF">DICPUDRAFT_53662</name>
</gene>
<evidence type="ECO:0000259" key="2">
    <source>
        <dbReference type="SMART" id="SM01063"/>
    </source>
</evidence>
<reference evidence="4" key="1">
    <citation type="journal article" date="2011" name="Genome Biol.">
        <title>Comparative genomics of the social amoebae Dictyostelium discoideum and Dictyostelium purpureum.</title>
        <authorList>
            <consortium name="US DOE Joint Genome Institute (JGI-PGF)"/>
            <person name="Sucgang R."/>
            <person name="Kuo A."/>
            <person name="Tian X."/>
            <person name="Salerno W."/>
            <person name="Parikh A."/>
            <person name="Feasley C.L."/>
            <person name="Dalin E."/>
            <person name="Tu H."/>
            <person name="Huang E."/>
            <person name="Barry K."/>
            <person name="Lindquist E."/>
            <person name="Shapiro H."/>
            <person name="Bruce D."/>
            <person name="Schmutz J."/>
            <person name="Salamov A."/>
            <person name="Fey P."/>
            <person name="Gaudet P."/>
            <person name="Anjard C."/>
            <person name="Babu M.M."/>
            <person name="Basu S."/>
            <person name="Bushmanova Y."/>
            <person name="van der Wel H."/>
            <person name="Katoh-Kurasawa M."/>
            <person name="Dinh C."/>
            <person name="Coutinho P.M."/>
            <person name="Saito T."/>
            <person name="Elias M."/>
            <person name="Schaap P."/>
            <person name="Kay R.R."/>
            <person name="Henrissat B."/>
            <person name="Eichinger L."/>
            <person name="Rivero F."/>
            <person name="Putnam N.H."/>
            <person name="West C.M."/>
            <person name="Loomis W.F."/>
            <person name="Chisholm R.L."/>
            <person name="Shaulsky G."/>
            <person name="Strassmann J.E."/>
            <person name="Queller D.C."/>
            <person name="Kuspa A."/>
            <person name="Grigoriev I.V."/>
        </authorList>
    </citation>
    <scope>NUCLEOTIDE SEQUENCE [LARGE SCALE GENOMIC DNA]</scope>
    <source>
        <strain evidence="4">QSDP1</strain>
    </source>
</reference>
<dbReference type="EMBL" id="GL870988">
    <property type="protein sequence ID" value="EGC37923.1"/>
    <property type="molecule type" value="Genomic_DNA"/>
</dbReference>
<dbReference type="InterPro" id="IPR019028">
    <property type="entry name" value="CBM_49"/>
</dbReference>
<keyword evidence="4" id="KW-1185">Reference proteome</keyword>
<dbReference type="GO" id="GO:0005201">
    <property type="term" value="F:extracellular matrix structural constituent"/>
    <property type="evidence" value="ECO:0000318"/>
    <property type="project" value="GO_Central"/>
</dbReference>
<dbReference type="GO" id="GO:0030246">
    <property type="term" value="F:carbohydrate binding"/>
    <property type="evidence" value="ECO:0007669"/>
    <property type="project" value="InterPro"/>
</dbReference>
<dbReference type="InParanoid" id="F0ZDT8"/>
<dbReference type="RefSeq" id="XP_003285583.1">
    <property type="nucleotide sequence ID" value="XM_003285535.1"/>
</dbReference>
<feature type="domain" description="Carbohydrate binding" evidence="2">
    <location>
        <begin position="52"/>
        <end position="139"/>
    </location>
</feature>
<accession>F0ZDT8</accession>
<dbReference type="GeneID" id="10503179"/>
<feature type="chain" id="PRO_5003265061" description="Carbohydrate binding domain-containing protein" evidence="1">
    <location>
        <begin position="19"/>
        <end position="152"/>
    </location>
</feature>
<dbReference type="SMART" id="SM01063">
    <property type="entry name" value="CBM49"/>
    <property type="match status" value="1"/>
</dbReference>
<dbReference type="AlphaFoldDB" id="F0ZDT8"/>
<feature type="signal peptide" evidence="1">
    <location>
        <begin position="1"/>
        <end position="18"/>
    </location>
</feature>
<sequence length="152" mass="17291">MNILKTLIILVFLVFNLAFSIEVKCGGVTCLPNQTCKTEYLIQHCVYNSEDLTIIQNVMKRWNDSDSNPSIQVSVDIINQTNRLIKNIVVAADVHLNNDQMWGISKCSYADNISIINFPNYLNLKPSQTHNFGYIAKGNNTAHLYVQHIYIL</sequence>
<dbReference type="Pfam" id="PF09478">
    <property type="entry name" value="CBM49"/>
    <property type="match status" value="1"/>
</dbReference>
<dbReference type="PANTHER" id="PTHR33239:SF9">
    <property type="entry name" value="CARBOHYDRATE BINDING DOMAIN-CONTAINING PROTEIN-RELATED"/>
    <property type="match status" value="1"/>
</dbReference>
<protein>
    <recommendedName>
        <fullName evidence="2">Carbohydrate binding domain-containing protein</fullName>
    </recommendedName>
</protein>
<dbReference type="KEGG" id="dpp:DICPUDRAFT_53662"/>
<dbReference type="VEuPathDB" id="AmoebaDB:DICPUDRAFT_53662"/>
<dbReference type="InterPro" id="IPR052879">
    <property type="entry name" value="Dd_Spore_Germination_Stalk"/>
</dbReference>